<dbReference type="Proteomes" id="UP001497392">
    <property type="component" value="Unassembled WGS sequence"/>
</dbReference>
<feature type="region of interest" description="Disordered" evidence="1">
    <location>
        <begin position="23"/>
        <end position="42"/>
    </location>
</feature>
<feature type="region of interest" description="Disordered" evidence="1">
    <location>
        <begin position="53"/>
        <end position="72"/>
    </location>
</feature>
<proteinExistence type="predicted"/>
<comment type="caution">
    <text evidence="2">The sequence shown here is derived from an EMBL/GenBank/DDBJ whole genome shotgun (WGS) entry which is preliminary data.</text>
</comment>
<gene>
    <name evidence="2" type="primary">g3560</name>
    <name evidence="2" type="ORF">VP750_LOCUS3038</name>
</gene>
<feature type="region of interest" description="Disordered" evidence="1">
    <location>
        <begin position="214"/>
        <end position="241"/>
    </location>
</feature>
<accession>A0ABP1FN32</accession>
<evidence type="ECO:0000313" key="2">
    <source>
        <dbReference type="EMBL" id="CAL5221379.1"/>
    </source>
</evidence>
<evidence type="ECO:0000256" key="1">
    <source>
        <dbReference type="SAM" id="MobiDB-lite"/>
    </source>
</evidence>
<sequence>MCLVYTSTRRYRQIAALEPHVEPATEEAGLTGPKQGLAPARRRRTGLDHAMEGLSSGAREGAPSSSPATAQPPVVEARNLNNMHMSLLSAIWNSGDGGTTAAGEAAAATIDRVVNPPTAAMAAHEAANAMTGFVDMNKWADMSGFTDSDEEAGQLCSCGKVHPPTFNQPWHSVAAREEEAAAPAAAPAALADPGTEANLQDAAHLRVTALEKLPASSHGATEKPSQGAQTAVDALSRPGSDLVVERDTQPDASAVLAAEHVRSEDAK</sequence>
<protein>
    <submittedName>
        <fullName evidence="2">G3560 protein</fullName>
    </submittedName>
</protein>
<feature type="compositionally biased region" description="Low complexity" evidence="1">
    <location>
        <begin position="62"/>
        <end position="72"/>
    </location>
</feature>
<dbReference type="EMBL" id="CAXHTA020000005">
    <property type="protein sequence ID" value="CAL5221379.1"/>
    <property type="molecule type" value="Genomic_DNA"/>
</dbReference>
<evidence type="ECO:0000313" key="3">
    <source>
        <dbReference type="Proteomes" id="UP001497392"/>
    </source>
</evidence>
<organism evidence="2 3">
    <name type="scientific">Coccomyxa viridis</name>
    <dbReference type="NCBI Taxonomy" id="1274662"/>
    <lineage>
        <taxon>Eukaryota</taxon>
        <taxon>Viridiplantae</taxon>
        <taxon>Chlorophyta</taxon>
        <taxon>core chlorophytes</taxon>
        <taxon>Trebouxiophyceae</taxon>
        <taxon>Trebouxiophyceae incertae sedis</taxon>
        <taxon>Coccomyxaceae</taxon>
        <taxon>Coccomyxa</taxon>
    </lineage>
</organism>
<reference evidence="2 3" key="1">
    <citation type="submission" date="2024-06" db="EMBL/GenBank/DDBJ databases">
        <authorList>
            <person name="Kraege A."/>
            <person name="Thomma B."/>
        </authorList>
    </citation>
    <scope>NUCLEOTIDE SEQUENCE [LARGE SCALE GENOMIC DNA]</scope>
</reference>
<name>A0ABP1FN32_9CHLO</name>
<keyword evidence="3" id="KW-1185">Reference proteome</keyword>